<sequence>SGCILINKEERYAYAVPKVVNLLFDLIDQAGD</sequence>
<evidence type="ECO:0000313" key="1">
    <source>
        <dbReference type="EMBL" id="EJW96215.1"/>
    </source>
</evidence>
<feature type="non-terminal residue" evidence="1">
    <location>
        <position position="1"/>
    </location>
</feature>
<gene>
    <name evidence="1" type="ORF">EVA_15676</name>
</gene>
<organism evidence="1">
    <name type="scientific">gut metagenome</name>
    <dbReference type="NCBI Taxonomy" id="749906"/>
    <lineage>
        <taxon>unclassified sequences</taxon>
        <taxon>metagenomes</taxon>
        <taxon>organismal metagenomes</taxon>
    </lineage>
</organism>
<proteinExistence type="predicted"/>
<accession>J9C8K0</accession>
<protein>
    <submittedName>
        <fullName evidence="1">Uncharacterized protein</fullName>
    </submittedName>
</protein>
<reference evidence="1" key="1">
    <citation type="journal article" date="2012" name="PLoS ONE">
        <title>Gene sets for utilization of primary and secondary nutrition supplies in the distal gut of endangered iberian lynx.</title>
        <authorList>
            <person name="Alcaide M."/>
            <person name="Messina E."/>
            <person name="Richter M."/>
            <person name="Bargiela R."/>
            <person name="Peplies J."/>
            <person name="Huws S.A."/>
            <person name="Newbold C.J."/>
            <person name="Golyshin P.N."/>
            <person name="Simon M.A."/>
            <person name="Lopez G."/>
            <person name="Yakimov M.M."/>
            <person name="Ferrer M."/>
        </authorList>
    </citation>
    <scope>NUCLEOTIDE SEQUENCE</scope>
</reference>
<comment type="caution">
    <text evidence="1">The sequence shown here is derived from an EMBL/GenBank/DDBJ whole genome shotgun (WGS) entry which is preliminary data.</text>
</comment>
<name>J9C8K0_9ZZZZ</name>
<dbReference type="AlphaFoldDB" id="J9C8K0"/>
<dbReference type="EMBL" id="AMCI01005395">
    <property type="protein sequence ID" value="EJW96215.1"/>
    <property type="molecule type" value="Genomic_DNA"/>
</dbReference>